<feature type="coiled-coil region" evidence="1">
    <location>
        <begin position="26"/>
        <end position="53"/>
    </location>
</feature>
<dbReference type="RefSeq" id="WP_345373124.1">
    <property type="nucleotide sequence ID" value="NZ_BAABJX010000045.1"/>
</dbReference>
<organism evidence="2 3">
    <name type="scientific">Algivirga pacifica</name>
    <dbReference type="NCBI Taxonomy" id="1162670"/>
    <lineage>
        <taxon>Bacteria</taxon>
        <taxon>Pseudomonadati</taxon>
        <taxon>Bacteroidota</taxon>
        <taxon>Cytophagia</taxon>
        <taxon>Cytophagales</taxon>
        <taxon>Flammeovirgaceae</taxon>
        <taxon>Algivirga</taxon>
    </lineage>
</organism>
<evidence type="ECO:0008006" key="4">
    <source>
        <dbReference type="Google" id="ProtNLM"/>
    </source>
</evidence>
<keyword evidence="3" id="KW-1185">Reference proteome</keyword>
<keyword evidence="1" id="KW-0175">Coiled coil</keyword>
<sequence length="55" mass="6153">MDIKATEAKIKELKAKQGDFFKQKKADRNAADIEAIRKELNELKAQASAAYKASK</sequence>
<dbReference type="EMBL" id="BAABJX010000045">
    <property type="protein sequence ID" value="GAA4842493.1"/>
    <property type="molecule type" value="Genomic_DNA"/>
</dbReference>
<evidence type="ECO:0000313" key="3">
    <source>
        <dbReference type="Proteomes" id="UP001500298"/>
    </source>
</evidence>
<evidence type="ECO:0000256" key="1">
    <source>
        <dbReference type="SAM" id="Coils"/>
    </source>
</evidence>
<comment type="caution">
    <text evidence="2">The sequence shown here is derived from an EMBL/GenBank/DDBJ whole genome shotgun (WGS) entry which is preliminary data.</text>
</comment>
<evidence type="ECO:0000313" key="2">
    <source>
        <dbReference type="EMBL" id="GAA4842493.1"/>
    </source>
</evidence>
<reference evidence="3" key="1">
    <citation type="journal article" date="2019" name="Int. J. Syst. Evol. Microbiol.">
        <title>The Global Catalogue of Microorganisms (GCM) 10K type strain sequencing project: providing services to taxonomists for standard genome sequencing and annotation.</title>
        <authorList>
            <consortium name="The Broad Institute Genomics Platform"/>
            <consortium name="The Broad Institute Genome Sequencing Center for Infectious Disease"/>
            <person name="Wu L."/>
            <person name="Ma J."/>
        </authorList>
    </citation>
    <scope>NUCLEOTIDE SEQUENCE [LARGE SCALE GENOMIC DNA]</scope>
    <source>
        <strain evidence="3">JCM 18326</strain>
    </source>
</reference>
<protein>
    <recommendedName>
        <fullName evidence="4">50S ribosomal protein L29</fullName>
    </recommendedName>
</protein>
<name>A0ABP9DIK8_9BACT</name>
<proteinExistence type="predicted"/>
<dbReference type="Proteomes" id="UP001500298">
    <property type="component" value="Unassembled WGS sequence"/>
</dbReference>
<accession>A0ABP9DIK8</accession>
<gene>
    <name evidence="2" type="ORF">GCM10023331_29480</name>
</gene>